<dbReference type="Gene3D" id="3.40.710.10">
    <property type="entry name" value="DD-peptidase/beta-lactamase superfamily"/>
    <property type="match status" value="1"/>
</dbReference>
<sequence>MRRPSVLWTATAATVAAAVVVSGCEARVYGTPPPPDGPHLTVVAPQGTMAPLPEAPPDQPAASFTGLDDRTRLATEQAAREGADITVLLKDRNTGRLVSNGNGRAIAIASVVKLFIADDLLLSGDPLSPDDVENFQSMLRSSDDSAAEVFWNRGGGSAIVTRVAERYGLSGTRPPSDGRWWNTISTAADLVRYYDMLLSGAGGLPRDKAEMIIGNLAASTPNGIDGTQPGGIYPQRFGIPEGLYAMPVAVKQGWMCCIGSDWMHLSTGIIGADRRYIMVIGSDQPAGAAEARATITEAVKTMFPEGRI</sequence>
<name>A0A6S6NYX3_9MYCO</name>
<accession>A0A6S6NYX3</accession>
<evidence type="ECO:0000313" key="1">
    <source>
        <dbReference type="EMBL" id="BCI52623.1"/>
    </source>
</evidence>
<dbReference type="InterPro" id="IPR012338">
    <property type="entry name" value="Beta-lactam/transpept-like"/>
</dbReference>
<organism evidence="1 2">
    <name type="scientific">Mycolicibacterium litorale</name>
    <dbReference type="NCBI Taxonomy" id="758802"/>
    <lineage>
        <taxon>Bacteria</taxon>
        <taxon>Bacillati</taxon>
        <taxon>Actinomycetota</taxon>
        <taxon>Actinomycetes</taxon>
        <taxon>Mycobacteriales</taxon>
        <taxon>Mycobacteriaceae</taxon>
        <taxon>Mycolicibacterium</taxon>
    </lineage>
</organism>
<dbReference type="RefSeq" id="WP_185295415.1">
    <property type="nucleotide sequence ID" value="NZ_AP023287.1"/>
</dbReference>
<protein>
    <submittedName>
        <fullName evidence="1">LppW family protein</fullName>
    </submittedName>
</protein>
<reference evidence="1 2" key="1">
    <citation type="submission" date="2020-07" db="EMBL/GenBank/DDBJ databases">
        <title>Complete genome sequence of Mycolicibacterium litorale like strain isolated from cardiac implantable electronic device infection.</title>
        <authorList>
            <person name="Fukano H."/>
            <person name="Miyama H."/>
            <person name="Hoshino Y."/>
        </authorList>
    </citation>
    <scope>NUCLEOTIDE SEQUENCE [LARGE SCALE GENOMIC DNA]</scope>
    <source>
        <strain evidence="1 2">NIIDNTM18</strain>
    </source>
</reference>
<dbReference type="PROSITE" id="PS51257">
    <property type="entry name" value="PROKAR_LIPOPROTEIN"/>
    <property type="match status" value="1"/>
</dbReference>
<gene>
    <name evidence="1" type="ORF">NIIDNTM18_19010</name>
</gene>
<dbReference type="AlphaFoldDB" id="A0A6S6NYX3"/>
<dbReference type="EMBL" id="AP023287">
    <property type="protein sequence ID" value="BCI52623.1"/>
    <property type="molecule type" value="Genomic_DNA"/>
</dbReference>
<evidence type="ECO:0000313" key="2">
    <source>
        <dbReference type="Proteomes" id="UP000515734"/>
    </source>
</evidence>
<dbReference type="Proteomes" id="UP000515734">
    <property type="component" value="Chromosome"/>
</dbReference>
<dbReference type="SUPFAM" id="SSF56601">
    <property type="entry name" value="beta-lactamase/transpeptidase-like"/>
    <property type="match status" value="1"/>
</dbReference>
<proteinExistence type="predicted"/>